<dbReference type="PANTHER" id="PTHR46108">
    <property type="entry name" value="BLUE CHEESE"/>
    <property type="match status" value="1"/>
</dbReference>
<feature type="domain" description="BEACH" evidence="10">
    <location>
        <begin position="2495"/>
        <end position="2788"/>
    </location>
</feature>
<dbReference type="SUPFAM" id="SSF50729">
    <property type="entry name" value="PH domain-like"/>
    <property type="match status" value="1"/>
</dbReference>
<dbReference type="InterPro" id="IPR056252">
    <property type="entry name" value="Alfy-like_Arm-like"/>
</dbReference>
<evidence type="ECO:0000256" key="4">
    <source>
        <dbReference type="ARBA" id="ARBA00022771"/>
    </source>
</evidence>
<dbReference type="InterPro" id="IPR001680">
    <property type="entry name" value="WD40_rpt"/>
</dbReference>
<keyword evidence="3" id="KW-0677">Repeat</keyword>
<dbReference type="Gene3D" id="3.30.40.10">
    <property type="entry name" value="Zinc/RING finger domain, C3HC4 (zinc finger)"/>
    <property type="match status" value="1"/>
</dbReference>
<dbReference type="Pfam" id="PF14844">
    <property type="entry name" value="PH_BEACH"/>
    <property type="match status" value="1"/>
</dbReference>
<dbReference type="PROSITE" id="PS50178">
    <property type="entry name" value="ZF_FYVE"/>
    <property type="match status" value="1"/>
</dbReference>
<dbReference type="InterPro" id="IPR011993">
    <property type="entry name" value="PH-like_dom_sf"/>
</dbReference>
<evidence type="ECO:0000259" key="10">
    <source>
        <dbReference type="PROSITE" id="PS50197"/>
    </source>
</evidence>
<reference evidence="13" key="1">
    <citation type="journal article" date="2008" name="Nat. Genet.">
        <title>The Pristionchus pacificus genome provides a unique perspective on nematode lifestyle and parasitism.</title>
        <authorList>
            <person name="Dieterich C."/>
            <person name="Clifton S.W."/>
            <person name="Schuster L.N."/>
            <person name="Chinwalla A."/>
            <person name="Delehaunty K."/>
            <person name="Dinkelacker I."/>
            <person name="Fulton L."/>
            <person name="Fulton R."/>
            <person name="Godfrey J."/>
            <person name="Minx P."/>
            <person name="Mitreva M."/>
            <person name="Roeseler W."/>
            <person name="Tian H."/>
            <person name="Witte H."/>
            <person name="Yang S.P."/>
            <person name="Wilson R.K."/>
            <person name="Sommer R.J."/>
        </authorList>
    </citation>
    <scope>NUCLEOTIDE SEQUENCE [LARGE SCALE GENOMIC DNA]</scope>
    <source>
        <strain evidence="13">PS312</strain>
    </source>
</reference>
<organism evidence="12 13">
    <name type="scientific">Pristionchus pacificus</name>
    <name type="common">Parasitic nematode worm</name>
    <dbReference type="NCBI Taxonomy" id="54126"/>
    <lineage>
        <taxon>Eukaryota</taxon>
        <taxon>Metazoa</taxon>
        <taxon>Ecdysozoa</taxon>
        <taxon>Nematoda</taxon>
        <taxon>Chromadorea</taxon>
        <taxon>Rhabditida</taxon>
        <taxon>Rhabditina</taxon>
        <taxon>Diplogasteromorpha</taxon>
        <taxon>Diplogasteroidea</taxon>
        <taxon>Neodiplogasteridae</taxon>
        <taxon>Pristionchus</taxon>
    </lineage>
</organism>
<dbReference type="InterPro" id="IPR000409">
    <property type="entry name" value="BEACH_dom"/>
</dbReference>
<dbReference type="SUPFAM" id="SSF57903">
    <property type="entry name" value="FYVE/PHD zinc finger"/>
    <property type="match status" value="1"/>
</dbReference>
<evidence type="ECO:0000313" key="13">
    <source>
        <dbReference type="Proteomes" id="UP000005239"/>
    </source>
</evidence>
<protein>
    <submittedName>
        <fullName evidence="12">Uncharacterized protein</fullName>
    </submittedName>
</protein>
<dbReference type="PROSITE" id="PS50082">
    <property type="entry name" value="WD_REPEATS_2"/>
    <property type="match status" value="1"/>
</dbReference>
<feature type="compositionally biased region" description="Acidic residues" evidence="8">
    <location>
        <begin position="2278"/>
        <end position="2298"/>
    </location>
</feature>
<dbReference type="Pfam" id="PF02138">
    <property type="entry name" value="Beach"/>
    <property type="match status" value="1"/>
</dbReference>
<evidence type="ECO:0000256" key="8">
    <source>
        <dbReference type="SAM" id="MobiDB-lite"/>
    </source>
</evidence>
<feature type="domain" description="BEACH-type PH" evidence="11">
    <location>
        <begin position="2338"/>
        <end position="2465"/>
    </location>
</feature>
<dbReference type="InterPro" id="IPR013320">
    <property type="entry name" value="ConA-like_dom_sf"/>
</dbReference>
<feature type="compositionally biased region" description="Basic and acidic residues" evidence="8">
    <location>
        <begin position="2261"/>
        <end position="2277"/>
    </location>
</feature>
<evidence type="ECO:0000259" key="11">
    <source>
        <dbReference type="PROSITE" id="PS51783"/>
    </source>
</evidence>
<dbReference type="InterPro" id="IPR023362">
    <property type="entry name" value="PH-BEACH_dom"/>
</dbReference>
<keyword evidence="2" id="KW-0479">Metal-binding</keyword>
<evidence type="ECO:0000256" key="7">
    <source>
        <dbReference type="PROSITE-ProRule" id="PRU00221"/>
    </source>
</evidence>
<dbReference type="PROSITE" id="PS50294">
    <property type="entry name" value="WD_REPEATS_REGION"/>
    <property type="match status" value="1"/>
</dbReference>
<evidence type="ECO:0000259" key="9">
    <source>
        <dbReference type="PROSITE" id="PS50178"/>
    </source>
</evidence>
<feature type="compositionally biased region" description="Basic and acidic residues" evidence="8">
    <location>
        <begin position="2299"/>
        <end position="2328"/>
    </location>
</feature>
<dbReference type="FunFam" id="1.10.1540.10:FF:000002">
    <property type="entry name" value="WD repeat and FYVE domain containing 3"/>
    <property type="match status" value="1"/>
</dbReference>
<dbReference type="InterPro" id="IPR017455">
    <property type="entry name" value="Znf_FYVE-rel"/>
</dbReference>
<evidence type="ECO:0000256" key="2">
    <source>
        <dbReference type="ARBA" id="ARBA00022723"/>
    </source>
</evidence>
<evidence type="ECO:0000256" key="3">
    <source>
        <dbReference type="ARBA" id="ARBA00022737"/>
    </source>
</evidence>
<feature type="domain" description="FYVE-type" evidence="9">
    <location>
        <begin position="3210"/>
        <end position="3270"/>
    </location>
</feature>
<evidence type="ECO:0000256" key="6">
    <source>
        <dbReference type="PROSITE-ProRule" id="PRU00091"/>
    </source>
</evidence>
<dbReference type="InterPro" id="IPR036322">
    <property type="entry name" value="WD40_repeat_dom_sf"/>
</dbReference>
<dbReference type="OrthoDB" id="10018316at2759"/>
<feature type="region of interest" description="Disordered" evidence="8">
    <location>
        <begin position="3093"/>
        <end position="3133"/>
    </location>
</feature>
<feature type="repeat" description="WD" evidence="7">
    <location>
        <begin position="2929"/>
        <end position="2970"/>
    </location>
</feature>
<dbReference type="SMART" id="SM01026">
    <property type="entry name" value="Beach"/>
    <property type="match status" value="1"/>
</dbReference>
<dbReference type="InterPro" id="IPR000306">
    <property type="entry name" value="Znf_FYVE"/>
</dbReference>
<proteinExistence type="predicted"/>
<name>A0A8R1UR61_PRIPA</name>
<dbReference type="CDD" id="cd15719">
    <property type="entry name" value="FYVE_WDFY3"/>
    <property type="match status" value="1"/>
</dbReference>
<dbReference type="GO" id="GO:0008270">
    <property type="term" value="F:zinc ion binding"/>
    <property type="evidence" value="ECO:0007669"/>
    <property type="project" value="UniProtKB-KW"/>
</dbReference>
<dbReference type="EnsemblMetazoa" id="PPA38629.1">
    <property type="protein sequence ID" value="PPA38629.1"/>
    <property type="gene ID" value="WBGene00276998"/>
</dbReference>
<dbReference type="Pfam" id="PF01363">
    <property type="entry name" value="FYVE"/>
    <property type="match status" value="1"/>
</dbReference>
<dbReference type="PANTHER" id="PTHR46108:SF4">
    <property type="entry name" value="BLUE CHEESE"/>
    <property type="match status" value="1"/>
</dbReference>
<evidence type="ECO:0000256" key="5">
    <source>
        <dbReference type="ARBA" id="ARBA00022833"/>
    </source>
</evidence>
<dbReference type="SUPFAM" id="SSF50978">
    <property type="entry name" value="WD40 repeat-like"/>
    <property type="match status" value="1"/>
</dbReference>
<keyword evidence="4 6" id="KW-0863">Zinc-finger</keyword>
<evidence type="ECO:0000313" key="12">
    <source>
        <dbReference type="EnsemblMetazoa" id="PPA38629.1"/>
    </source>
</evidence>
<keyword evidence="1 7" id="KW-0853">WD repeat</keyword>
<accession>A0A8R1UR61</accession>
<dbReference type="SUPFAM" id="SSF81837">
    <property type="entry name" value="BEACH domain"/>
    <property type="match status" value="1"/>
</dbReference>
<dbReference type="Proteomes" id="UP000005239">
    <property type="component" value="Unassembled WGS sequence"/>
</dbReference>
<gene>
    <name evidence="12" type="primary">WBGene00276998</name>
</gene>
<dbReference type="CDD" id="cd01201">
    <property type="entry name" value="PH_BEACH"/>
    <property type="match status" value="1"/>
</dbReference>
<dbReference type="Pfam" id="PF00400">
    <property type="entry name" value="WD40"/>
    <property type="match status" value="1"/>
</dbReference>
<dbReference type="InterPro" id="IPR036372">
    <property type="entry name" value="BEACH_dom_sf"/>
</dbReference>
<evidence type="ECO:0000256" key="1">
    <source>
        <dbReference type="ARBA" id="ARBA00022574"/>
    </source>
</evidence>
<keyword evidence="5" id="KW-0862">Zinc</keyword>
<dbReference type="Gene3D" id="1.10.1540.10">
    <property type="entry name" value="BEACH domain"/>
    <property type="match status" value="1"/>
</dbReference>
<dbReference type="InterPro" id="IPR051944">
    <property type="entry name" value="BEACH_domain_protein"/>
</dbReference>
<dbReference type="PROSITE" id="PS50197">
    <property type="entry name" value="BEACH"/>
    <property type="match status" value="1"/>
</dbReference>
<dbReference type="InterPro" id="IPR015943">
    <property type="entry name" value="WD40/YVTN_repeat-like_dom_sf"/>
</dbReference>
<dbReference type="SMART" id="SM00064">
    <property type="entry name" value="FYVE"/>
    <property type="match status" value="1"/>
</dbReference>
<reference evidence="12" key="2">
    <citation type="submission" date="2022-06" db="UniProtKB">
        <authorList>
            <consortium name="EnsemblMetazoa"/>
        </authorList>
    </citation>
    <scope>IDENTIFICATION</scope>
    <source>
        <strain evidence="12">PS312</strain>
    </source>
</reference>
<dbReference type="PROSITE" id="PS51783">
    <property type="entry name" value="PH_BEACH"/>
    <property type="match status" value="1"/>
</dbReference>
<dbReference type="Pfam" id="PF23295">
    <property type="entry name" value="Arm_4"/>
    <property type="match status" value="1"/>
</dbReference>
<dbReference type="SUPFAM" id="SSF49899">
    <property type="entry name" value="Concanavalin A-like lectins/glucanases"/>
    <property type="match status" value="1"/>
</dbReference>
<feature type="region of interest" description="Disordered" evidence="8">
    <location>
        <begin position="2261"/>
        <end position="2332"/>
    </location>
</feature>
<dbReference type="SMART" id="SM00320">
    <property type="entry name" value="WD40"/>
    <property type="match status" value="4"/>
</dbReference>
<feature type="compositionally biased region" description="Low complexity" evidence="8">
    <location>
        <begin position="3098"/>
        <end position="3120"/>
    </location>
</feature>
<keyword evidence="13" id="KW-1185">Reference proteome</keyword>
<dbReference type="CDD" id="cd06071">
    <property type="entry name" value="Beach"/>
    <property type="match status" value="1"/>
</dbReference>
<dbReference type="Gene3D" id="2.30.29.30">
    <property type="entry name" value="Pleckstrin-homology domain (PH domain)/Phosphotyrosine-binding domain (PTB)"/>
    <property type="match status" value="1"/>
</dbReference>
<dbReference type="Gene3D" id="2.130.10.10">
    <property type="entry name" value="YVTN repeat-like/Quinoprotein amine dehydrogenase"/>
    <property type="match status" value="1"/>
</dbReference>
<sequence>MGDKNERTLSLLHLRKTFSEYNRISLSGTKEIDPNRLLPLFKNVSTMYNPVELRSEFKEAPSFALCLSTFFVREIRTRASTEGTEDAAILIADYLIPSPSQNRGFSILNTLSFLLQSEDEAIVHSMCKASLPSTIVKSLYLFFDLPNPEDDHIELRNQLNDVLKSLMKKLCTYKAVSEELTKKDDLALLFIATSSIVNKSNSMWRKTCCDILETLGGKSLSNVVIKYIKEKDCIGSFLANIQQSELNGEDGTEMTSTLFSLLRNSLSISNVLFQSFSAAGGFEFIKSFILRNEEDIEIIRSFLSMIITIITSGPIEIKPSISSGLISLPSFQLPSPTGNGFTVRNTEPFSFLFHIYCESKRSSTHLSIIDSVLSIYLCDYINYFILDRFLPLTSFIERLGEKDHSVQLKVIEIVEFLLFQLSYIPCKELIAFCVQSKTELGMGRTALSISFIQSSFKLLTLDPLIKDAYREVGLLDTLSFSITKLFETSKVRELSEDEYKLALLSTDLLTVTIKGNGENCAVFGDGMGPKKMVELIISVNRIEWRSSALQLLKQLLLLSSSDGYISSLLNSINDCSIPKDIPLTSELLKCLLGILRESHKLRILFRRSGGYICLISLLLSLESSLNPLPFPLIPNILPSTHIILLDFINLIFKVLTISMRFEPSNAKFFSVEVNWESVTTVLRLTAAFNENTELSDENEEEGTVKPLLIKCHQVFLMEEDIHLGKIPEEMPSTVFFQCYLIRLLFNMALDNYEKSASDVSFSMDNSLDDSYISWTSSVLVHPGAIISILQLIPSIKCDDSKWTIATRLYATLLVKSLLRPERNQQFMCQMEMPRHLLSICSSILLLDHHILLPHIYYLLERLSYQSMQPSQLRHFLRLDLPLCCRNLDEKEGEIVLRSSEGGPLPLSRVKALVSMITPRDQRLSNAPSFIEFDMMHEGFGCLFIPSLAPLSIANRTERAFPPLNGLSYSLWLYIDSFSDKKIDAHPLRLLTISRTISNGHKSLTNNISALTVQLSSIDRSLLISTEELENAGCDLDKERTLSTDKLVRIPLVDLIREREWSHLCIVLSRSVLKHSQVTVYLNGQSIGTHKIQYIPQNVGGGSSQLATTIAVNGTIGTPPSMRRPSRLRFRIASIFVIEDALSSEHISRIFSLNPHYIGSLQTISSEKISLVNEDKIVLSLNGSSIDELTITKMRGLHSKLDADMTASLLGLNPSDNSTPLRIILNASSHLSGGGRSFGGVVVGYLGMRTFSPRPVPRLIDSIGGYPSLFALVAMSTDSEGLYAALKALSSAVKSNYILYESINSNRAFQLLGILIEDKGHLLNSHIVHLIFSIVGTLNIGRDTITIPNAQAFDDLLADIEVWKRANNEMMKMLLEHIHELITEGGHMNNLPVIRSSNFLSRLLFTLLSRPSLLISYHSIIFSLIKSICQPPMDDKSLLKLGQFIASTLPSTQMELDEEMKLPLSMDKLHQLLFSNSNSSLETPSTLFNVYIRNRLLEMLDTFLTSSSPSIAYPLSDQLVKVLGFDWLICLMTPKIHDISVFLSLKILLFILSKNSLLQKFREGNGNGGWLSEAESVVRNSAATVLGFSVSADVGSIGSEIDMNPEGSSNGFSALQHIMAAHSNRPYVYIGMLSLLVGKPLKNLKNIDTFNVDIVWDEVFGLKGNSSISDAIHSIQFCNESLFVLFSIIRSCLYTMENSSDQSCNTQYPYTVLQVLTFLYQNSSSFFSIFHTEELIVLAFSSLIPEEREEKEGKEKHKLSREIDLTSPLPMAILDLINRILMDELQTNGSKKDKLIDALLEMVCDSSSTNRSLLQYILSTQLLHHLSYLLSTDLLVSSSLPPHSNSLSSLAIRLNVYSMCSRIVDGMWHSLMDSTFPLRFLNILYEVHSISTQRSDSKTDTNIVTNGIMRCVLYILSRPIDSIQQQMAVLDTLTTLVNKKYIFLQSTESWFFSSLAHIIFMLSLTPDILTTSDELDKTSAQISLSSARVWSDILVNKKNLVEETLRRSSVCELNGARALLGSVASEYWRAFVDGQLSKFTISNTTAKPQLQQQITEKITQMTSGFSRLSLLSRRSMNNSSSSSINIGLTRQRSISSEVLFLWLRIHSSLIRQLVQSQSIRYSEWHAHVRKWCLNQWSTLEVQLTRERAIWGPEEASSLDKFKLDTTEGPGRLRRKLIPNRTFYHDYPYRPYLEDPSAKALRAKVAVSNDSKAYYEAQRRRRPKTIDEGILEKEPRVISMGIEEKEELMDLDKLKSSLMKRVAVREKEEKEENERKEKMEEDGEEDGDGKDDIEESDKEEGEGIEKDEKDEKNREEKKGRDEEKKEKRGPDNQTLLRLLEEGEQLHSMFRCARIQGLDTAEGLLLFGKDYYYVVDGFTLLKTREIRDLDFLPPDLHDPIVPYTATGTSAPPKISRICSKFSYDNIREVHKRRYLLQPIAIEVFSADGRNYLLAFPKRMRDRVYDKLLSMARGLRDGGNESVSGQRSNMAMEQSGRTILINSLIGQQSVTQRWLNGQISNFQYLMHLNTLAGRSYNDLSQYPIFPWILSDYSSSTLDLSNPSSFRDLSRPMGAQSRNRLDQFLKRYNEWDDPSGETPPYMYGTHYSSAMIVVSYLVRVEPFTQQFLSLQGGHFDLADRMFHSIEDAWMSASKRNMADVKELIPEFFFLPEMFMNKNRFDLGRKQNGISLDDIVLPAWAKDDPREFVRIHRMALESDYVSSHLHEWIDLIFGYKQSGEEAISSHNLFHHLFYEGNVNFDSIDDSLTRNATIAFVNNFGQIPSQLFKKPHPQKKVNNGSDLSFSRIPGVTTNRLFYHALHSLKPPTIHIKEVGSAIGALQENEKGIIQALPQNRLFVSTYSNKYLAWSFPDRSIRIGNIDSEKSTCILELNDTNEFTCAAMGDERCLFLGSSDGCISVWNLDRKYHRLTRRNTLDAHYDAITCLVVSSSHNMLVSSSRDCTAILWHLSDLSLIRQLPRHSSSISALAINNSTGDIATACGMELLVWSINGDLLSSIHTNEGGSFDSPHIILSIAFSTLNDWDADNVIITGGSDGVVSIYSSVVVENDGSLHKAKLDSKREKDSVSTINSRLERQRRRLKVGGLSTDTRTTSSSVSHSPDLPSSPLLEKRRKEGESEGVTNNYDKCEEFVRILVHRASLTTHTAFNRSDNPLPAPITAILPSKDHKSLYIGDGVGRVWQWMMTDDIGGRIDHWIQDIARQSCTQCQHNFSIADRKHHCRNCGQIFCAKCSRFESHITHMKISRPVRVCQACFVRLKAQNSK</sequence>
<dbReference type="InterPro" id="IPR011011">
    <property type="entry name" value="Znf_FYVE_PHD"/>
</dbReference>
<dbReference type="InterPro" id="IPR013083">
    <property type="entry name" value="Znf_RING/FYVE/PHD"/>
</dbReference>